<organism evidence="2 3">
    <name type="scientific">Mucuna pruriens</name>
    <name type="common">Velvet bean</name>
    <name type="synonym">Dolichos pruriens</name>
    <dbReference type="NCBI Taxonomy" id="157652"/>
    <lineage>
        <taxon>Eukaryota</taxon>
        <taxon>Viridiplantae</taxon>
        <taxon>Streptophyta</taxon>
        <taxon>Embryophyta</taxon>
        <taxon>Tracheophyta</taxon>
        <taxon>Spermatophyta</taxon>
        <taxon>Magnoliopsida</taxon>
        <taxon>eudicotyledons</taxon>
        <taxon>Gunneridae</taxon>
        <taxon>Pentapetalae</taxon>
        <taxon>rosids</taxon>
        <taxon>fabids</taxon>
        <taxon>Fabales</taxon>
        <taxon>Fabaceae</taxon>
        <taxon>Papilionoideae</taxon>
        <taxon>50 kb inversion clade</taxon>
        <taxon>NPAAA clade</taxon>
        <taxon>indigoferoid/millettioid clade</taxon>
        <taxon>Phaseoleae</taxon>
        <taxon>Mucuna</taxon>
    </lineage>
</organism>
<dbReference type="Proteomes" id="UP000257109">
    <property type="component" value="Unassembled WGS sequence"/>
</dbReference>
<dbReference type="AlphaFoldDB" id="A0A371FBE9"/>
<evidence type="ECO:0000313" key="2">
    <source>
        <dbReference type="EMBL" id="RDX75617.1"/>
    </source>
</evidence>
<dbReference type="EMBL" id="QJKJ01009779">
    <property type="protein sequence ID" value="RDX75617.1"/>
    <property type="molecule type" value="Genomic_DNA"/>
</dbReference>
<gene>
    <name evidence="2" type="ORF">CR513_44478</name>
</gene>
<evidence type="ECO:0000256" key="1">
    <source>
        <dbReference type="SAM" id="MobiDB-lite"/>
    </source>
</evidence>
<sequence>MPGPNQANYQQHGPRYHAPPFRQQLHQQMPPRENNSTMEDLILQFQQNITTTIHYLKMQVGQLANTSASSGSIPSQTILNLQKGGVGTVLLRSSKELPQPNEPQPNPGPTKFETEPRANSRMQQPAKSVPLPFPNRIVTTHDKEIRDR</sequence>
<feature type="region of interest" description="Disordered" evidence="1">
    <location>
        <begin position="90"/>
        <end position="148"/>
    </location>
</feature>
<keyword evidence="3" id="KW-1185">Reference proteome</keyword>
<evidence type="ECO:0000313" key="3">
    <source>
        <dbReference type="Proteomes" id="UP000257109"/>
    </source>
</evidence>
<comment type="caution">
    <text evidence="2">The sequence shown here is derived from an EMBL/GenBank/DDBJ whole genome shotgun (WGS) entry which is preliminary data.</text>
</comment>
<feature type="compositionally biased region" description="Basic and acidic residues" evidence="1">
    <location>
        <begin position="139"/>
        <end position="148"/>
    </location>
</feature>
<feature type="non-terminal residue" evidence="2">
    <location>
        <position position="1"/>
    </location>
</feature>
<accession>A0A371FBE9</accession>
<name>A0A371FBE9_MUCPR</name>
<reference evidence="2" key="1">
    <citation type="submission" date="2018-05" db="EMBL/GenBank/DDBJ databases">
        <title>Draft genome of Mucuna pruriens seed.</title>
        <authorList>
            <person name="Nnadi N.E."/>
            <person name="Vos R."/>
            <person name="Hasami M.H."/>
            <person name="Devisetty U.K."/>
            <person name="Aguiy J.C."/>
        </authorList>
    </citation>
    <scope>NUCLEOTIDE SEQUENCE [LARGE SCALE GENOMIC DNA]</scope>
    <source>
        <strain evidence="2">JCA_2017</strain>
    </source>
</reference>
<proteinExistence type="predicted"/>
<protein>
    <submittedName>
        <fullName evidence="2">Uncharacterized protein</fullName>
    </submittedName>
</protein>